<evidence type="ECO:0000256" key="3">
    <source>
        <dbReference type="SAM" id="Coils"/>
    </source>
</evidence>
<keyword evidence="3" id="KW-0175">Coiled coil</keyword>
<keyword evidence="9" id="KW-1185">Reference proteome</keyword>
<dbReference type="SUPFAM" id="SSF111369">
    <property type="entry name" value="HlyD-like secretion proteins"/>
    <property type="match status" value="1"/>
</dbReference>
<reference evidence="8 9" key="1">
    <citation type="submission" date="2020-10" db="EMBL/GenBank/DDBJ databases">
        <title>Complete genome sequence of Paludibaculum fermentans P105T, a facultatively anaerobic acidobacterium capable of dissimilatory Fe(III) reduction.</title>
        <authorList>
            <person name="Dedysh S.N."/>
            <person name="Beletsky A.V."/>
            <person name="Kulichevskaya I.S."/>
            <person name="Mardanov A.V."/>
            <person name="Ravin N.V."/>
        </authorList>
    </citation>
    <scope>NUCLEOTIDE SEQUENCE [LARGE SCALE GENOMIC DNA]</scope>
    <source>
        <strain evidence="8 9">P105</strain>
    </source>
</reference>
<gene>
    <name evidence="8" type="ORF">IRI77_19170</name>
</gene>
<dbReference type="GO" id="GO:0022857">
    <property type="term" value="F:transmembrane transporter activity"/>
    <property type="evidence" value="ECO:0007669"/>
    <property type="project" value="InterPro"/>
</dbReference>
<dbReference type="InterPro" id="IPR006143">
    <property type="entry name" value="RND_pump_MFP"/>
</dbReference>
<dbReference type="GO" id="GO:0015679">
    <property type="term" value="P:plasma membrane copper ion transport"/>
    <property type="evidence" value="ECO:0007669"/>
    <property type="project" value="TreeGrafter"/>
</dbReference>
<proteinExistence type="inferred from homology"/>
<dbReference type="PANTHER" id="PTHR30097">
    <property type="entry name" value="CATION EFFLUX SYSTEM PROTEIN CUSB"/>
    <property type="match status" value="1"/>
</dbReference>
<dbReference type="Gene3D" id="2.40.30.170">
    <property type="match status" value="1"/>
</dbReference>
<dbReference type="FunFam" id="2.40.30.170:FF:000010">
    <property type="entry name" value="Efflux RND transporter periplasmic adaptor subunit"/>
    <property type="match status" value="1"/>
</dbReference>
<keyword evidence="2" id="KW-0813">Transport</keyword>
<dbReference type="InterPro" id="IPR058792">
    <property type="entry name" value="Beta-barrel_RND_2"/>
</dbReference>
<protein>
    <submittedName>
        <fullName evidence="8">Efflux RND transporter periplasmic adaptor subunit</fullName>
    </submittedName>
</protein>
<evidence type="ECO:0000259" key="7">
    <source>
        <dbReference type="Pfam" id="PF25975"/>
    </source>
</evidence>
<evidence type="ECO:0000256" key="1">
    <source>
        <dbReference type="ARBA" id="ARBA00009477"/>
    </source>
</evidence>
<dbReference type="GO" id="GO:0030313">
    <property type="term" value="C:cell envelope"/>
    <property type="evidence" value="ECO:0007669"/>
    <property type="project" value="TreeGrafter"/>
</dbReference>
<sequence>MRIIAVILMAGALAACSRKQEEAQAAAPPPQTRPGEVTLPADSPKLRQIKVEAVQTAQIPIDEVDAPGKLEVNPNRVSRVVTPVAGRITQVFVKLGDAVKEGQPVATIESPDADVAISAYLQADSSLGQMKANLLKAQSDFERNRDLLEHQAVARKELMNAENALAQAKAQVEQAVAAREQALRRLGLLGLKAGEFGQKITLRAPVSGKVLEMNVVQGEFRNDTNQALLTVADLSTVWVASDVPETAIRFIKLGEMLDIELSAYPNEHFRAGVRRIADSVDPTTRTVKVRAELQNPSGRLLPEMFGRVRHVETMSSMAAIPAPAILQGQSGSYVYRETAPGRFMQTPIQTGNRAGDLVGVSTGLKVGDRIVTDGVMLLKGN</sequence>
<dbReference type="EMBL" id="CP063849">
    <property type="protein sequence ID" value="QOY84979.1"/>
    <property type="molecule type" value="Genomic_DNA"/>
</dbReference>
<feature type="domain" description="CzcB-like C-terminal circularly permuted SH3-like" evidence="7">
    <location>
        <begin position="319"/>
        <end position="379"/>
    </location>
</feature>
<dbReference type="PROSITE" id="PS51257">
    <property type="entry name" value="PROKAR_LIPOPROTEIN"/>
    <property type="match status" value="1"/>
</dbReference>
<dbReference type="Gene3D" id="2.40.50.100">
    <property type="match status" value="1"/>
</dbReference>
<dbReference type="InterPro" id="IPR051909">
    <property type="entry name" value="MFP_Cation_Efflux"/>
</dbReference>
<dbReference type="RefSeq" id="WP_194446649.1">
    <property type="nucleotide sequence ID" value="NZ_CP063849.1"/>
</dbReference>
<dbReference type="NCBIfam" id="TIGR01730">
    <property type="entry name" value="RND_mfp"/>
    <property type="match status" value="1"/>
</dbReference>
<organism evidence="8 9">
    <name type="scientific">Paludibaculum fermentans</name>
    <dbReference type="NCBI Taxonomy" id="1473598"/>
    <lineage>
        <taxon>Bacteria</taxon>
        <taxon>Pseudomonadati</taxon>
        <taxon>Acidobacteriota</taxon>
        <taxon>Terriglobia</taxon>
        <taxon>Bryobacterales</taxon>
        <taxon>Bryobacteraceae</taxon>
        <taxon>Paludibaculum</taxon>
    </lineage>
</organism>
<dbReference type="InterPro" id="IPR058647">
    <property type="entry name" value="BSH_CzcB-like"/>
</dbReference>
<dbReference type="PANTHER" id="PTHR30097:SF4">
    <property type="entry name" value="SLR6042 PROTEIN"/>
    <property type="match status" value="1"/>
</dbReference>
<dbReference type="InterPro" id="IPR058649">
    <property type="entry name" value="CzcB_C"/>
</dbReference>
<evidence type="ECO:0000313" key="9">
    <source>
        <dbReference type="Proteomes" id="UP000593892"/>
    </source>
</evidence>
<dbReference type="GO" id="GO:0060003">
    <property type="term" value="P:copper ion export"/>
    <property type="evidence" value="ECO:0007669"/>
    <property type="project" value="TreeGrafter"/>
</dbReference>
<dbReference type="GO" id="GO:0016020">
    <property type="term" value="C:membrane"/>
    <property type="evidence" value="ECO:0007669"/>
    <property type="project" value="InterPro"/>
</dbReference>
<feature type="domain" description="CusB-like beta-barrel" evidence="5">
    <location>
        <begin position="236"/>
        <end position="310"/>
    </location>
</feature>
<evidence type="ECO:0000313" key="8">
    <source>
        <dbReference type="EMBL" id="QOY84979.1"/>
    </source>
</evidence>
<feature type="domain" description="CzcB-like barrel-sandwich hybrid" evidence="6">
    <location>
        <begin position="77"/>
        <end position="233"/>
    </location>
</feature>
<comment type="similarity">
    <text evidence="1">Belongs to the membrane fusion protein (MFP) (TC 8.A.1) family.</text>
</comment>
<dbReference type="Proteomes" id="UP000593892">
    <property type="component" value="Chromosome"/>
</dbReference>
<evidence type="ECO:0000259" key="6">
    <source>
        <dbReference type="Pfam" id="PF25973"/>
    </source>
</evidence>
<dbReference type="KEGG" id="pfer:IRI77_19170"/>
<evidence type="ECO:0000259" key="5">
    <source>
        <dbReference type="Pfam" id="PF25954"/>
    </source>
</evidence>
<dbReference type="Gene3D" id="1.10.287.470">
    <property type="entry name" value="Helix hairpin bin"/>
    <property type="match status" value="1"/>
</dbReference>
<dbReference type="Pfam" id="PF25973">
    <property type="entry name" value="BSH_CzcB"/>
    <property type="match status" value="1"/>
</dbReference>
<dbReference type="Pfam" id="PF25975">
    <property type="entry name" value="CzcB_C"/>
    <property type="match status" value="1"/>
</dbReference>
<feature type="region of interest" description="Disordered" evidence="4">
    <location>
        <begin position="21"/>
        <end position="42"/>
    </location>
</feature>
<feature type="coiled-coil region" evidence="3">
    <location>
        <begin position="151"/>
        <end position="185"/>
    </location>
</feature>
<name>A0A7S7NK05_PALFE</name>
<dbReference type="AlphaFoldDB" id="A0A7S7NK05"/>
<accession>A0A7S7NK05</accession>
<dbReference type="Gene3D" id="2.40.420.20">
    <property type="match status" value="1"/>
</dbReference>
<evidence type="ECO:0000256" key="4">
    <source>
        <dbReference type="SAM" id="MobiDB-lite"/>
    </source>
</evidence>
<evidence type="ECO:0000256" key="2">
    <source>
        <dbReference type="ARBA" id="ARBA00022448"/>
    </source>
</evidence>
<dbReference type="Pfam" id="PF25954">
    <property type="entry name" value="Beta-barrel_RND_2"/>
    <property type="match status" value="1"/>
</dbReference>